<accession>A0A7Y0L436</accession>
<protein>
    <recommendedName>
        <fullName evidence="4">Cytochrome C biogenesis protein transmembrane domain-containing protein</fullName>
    </recommendedName>
</protein>
<feature type="transmembrane region" description="Helical" evidence="1">
    <location>
        <begin position="163"/>
        <end position="182"/>
    </location>
</feature>
<dbReference type="EMBL" id="JABBVZ010000009">
    <property type="protein sequence ID" value="NMP21534.1"/>
    <property type="molecule type" value="Genomic_DNA"/>
</dbReference>
<keyword evidence="3" id="KW-1185">Reference proteome</keyword>
<evidence type="ECO:0000313" key="3">
    <source>
        <dbReference type="Proteomes" id="UP000533476"/>
    </source>
</evidence>
<keyword evidence="1" id="KW-0472">Membrane</keyword>
<name>A0A7Y0L436_9FIRM</name>
<comment type="caution">
    <text evidence="2">The sequence shown here is derived from an EMBL/GenBank/DDBJ whole genome shotgun (WGS) entry which is preliminary data.</text>
</comment>
<keyword evidence="1" id="KW-1133">Transmembrane helix</keyword>
<dbReference type="PANTHER" id="PTHR31272">
    <property type="entry name" value="CYTOCHROME C-TYPE BIOGENESIS PROTEIN HI_1454-RELATED"/>
    <property type="match status" value="1"/>
</dbReference>
<sequence>MGLALALSAGLVTAFNPCGVAMLPAFLSMLLTRGGLTPGGWTMGIRAGLGMTVGFVILFGLAGLAVAGLGQALFVLAPVTSLIVSLSFVAMAIQLWRGRPIRLPGMARLEHGVLQWLRPAVQGSFFVYGISYGLVSLTCSLPVFLAVAATGFHQSLAVGLVRYGVYAAGMGLIVTVLAVLTVVARRVAETTIQTLMPLMPKLSAAVLALGSVYLLWYWFGGPGRHVGLL</sequence>
<feature type="transmembrane region" description="Helical" evidence="1">
    <location>
        <begin position="202"/>
        <end position="219"/>
    </location>
</feature>
<reference evidence="2 3" key="1">
    <citation type="submission" date="2020-04" db="EMBL/GenBank/DDBJ databases">
        <authorList>
            <person name="Zhang R."/>
            <person name="Schippers A."/>
        </authorList>
    </citation>
    <scope>NUCLEOTIDE SEQUENCE [LARGE SCALE GENOMIC DNA]</scope>
    <source>
        <strain evidence="2 3">DSM 109850</strain>
    </source>
</reference>
<dbReference type="Proteomes" id="UP000533476">
    <property type="component" value="Unassembled WGS sequence"/>
</dbReference>
<organism evidence="2 3">
    <name type="scientific">Sulfobacillus harzensis</name>
    <dbReference type="NCBI Taxonomy" id="2729629"/>
    <lineage>
        <taxon>Bacteria</taxon>
        <taxon>Bacillati</taxon>
        <taxon>Bacillota</taxon>
        <taxon>Clostridia</taxon>
        <taxon>Eubacteriales</taxon>
        <taxon>Clostridiales Family XVII. Incertae Sedis</taxon>
        <taxon>Sulfobacillus</taxon>
    </lineage>
</organism>
<evidence type="ECO:0000313" key="2">
    <source>
        <dbReference type="EMBL" id="NMP21534.1"/>
    </source>
</evidence>
<dbReference type="AlphaFoldDB" id="A0A7Y0L436"/>
<feature type="transmembrane region" description="Helical" evidence="1">
    <location>
        <begin position="125"/>
        <end position="151"/>
    </location>
</feature>
<gene>
    <name evidence="2" type="ORF">HIJ39_04065</name>
</gene>
<feature type="transmembrane region" description="Helical" evidence="1">
    <location>
        <begin position="72"/>
        <end position="96"/>
    </location>
</feature>
<dbReference type="RefSeq" id="WP_169096981.1">
    <property type="nucleotide sequence ID" value="NZ_JABBVZ010000009.1"/>
</dbReference>
<keyword evidence="1" id="KW-0812">Transmembrane</keyword>
<evidence type="ECO:0008006" key="4">
    <source>
        <dbReference type="Google" id="ProtNLM"/>
    </source>
</evidence>
<dbReference type="InterPro" id="IPR051790">
    <property type="entry name" value="Cytochrome_c-biogenesis_DsbD"/>
</dbReference>
<feature type="transmembrane region" description="Helical" evidence="1">
    <location>
        <begin position="43"/>
        <end position="66"/>
    </location>
</feature>
<proteinExistence type="predicted"/>
<evidence type="ECO:0000256" key="1">
    <source>
        <dbReference type="SAM" id="Phobius"/>
    </source>
</evidence>
<dbReference type="PANTHER" id="PTHR31272:SF4">
    <property type="entry name" value="CYTOCHROME C-TYPE BIOGENESIS PROTEIN HI_1454-RELATED"/>
    <property type="match status" value="1"/>
</dbReference>
<feature type="transmembrane region" description="Helical" evidence="1">
    <location>
        <begin position="6"/>
        <end position="31"/>
    </location>
</feature>